<dbReference type="Proteomes" id="UP000790377">
    <property type="component" value="Unassembled WGS sequence"/>
</dbReference>
<reference evidence="1" key="1">
    <citation type="journal article" date="2021" name="New Phytol.">
        <title>Evolutionary innovations through gain and loss of genes in the ectomycorrhizal Boletales.</title>
        <authorList>
            <person name="Wu G."/>
            <person name="Miyauchi S."/>
            <person name="Morin E."/>
            <person name="Kuo A."/>
            <person name="Drula E."/>
            <person name="Varga T."/>
            <person name="Kohler A."/>
            <person name="Feng B."/>
            <person name="Cao Y."/>
            <person name="Lipzen A."/>
            <person name="Daum C."/>
            <person name="Hundley H."/>
            <person name="Pangilinan J."/>
            <person name="Johnson J."/>
            <person name="Barry K."/>
            <person name="LaButti K."/>
            <person name="Ng V."/>
            <person name="Ahrendt S."/>
            <person name="Min B."/>
            <person name="Choi I.G."/>
            <person name="Park H."/>
            <person name="Plett J.M."/>
            <person name="Magnuson J."/>
            <person name="Spatafora J.W."/>
            <person name="Nagy L.G."/>
            <person name="Henrissat B."/>
            <person name="Grigoriev I.V."/>
            <person name="Yang Z.L."/>
            <person name="Xu J."/>
            <person name="Martin F.M."/>
        </authorList>
    </citation>
    <scope>NUCLEOTIDE SEQUENCE</scope>
    <source>
        <strain evidence="1">ATCC 28755</strain>
    </source>
</reference>
<accession>A0ACB8AJD8</accession>
<gene>
    <name evidence="1" type="ORF">BJ138DRAFT_1146223</name>
</gene>
<sequence>MFTLQISSYRPIDSSKVEHLNTSMNYLPPELLIEIFVICSSTGDWCAPLILSRVCRLWREIVNSSPRIWEYISVQDSHRGLASIQSQAELWVMRAAPLPCVLDIELGDMERLLPVMSCFLPSIRRWSECIITCGGKTIRTSLAPVYRSAPRRVLHYLDVHLHTQSDTSDSDDDDIAFSSGASRFRFVSMKVTVSRLPIADIANPLLFTSIDITDSAFEQCVPSSDLLKFLSLCPQLEHFCFHGTPDDEGTLNQVDPVVALPRLHSLRLDYTCSQRNILSHLHLPALRELHIRHTNVDFPLEPYHYIEDGDSEDEFPDFSQSRWSDQHTGMGLRKLISRSNPPLELLDMDLSDMRTKDFRWVFDRLPDLTHFSIVGSDMSDTVVRLLAPFEETEEGLGDHQHLRLPQLSVLRLSNCQQFWGDAVVEALSRRVQYTDEMTPNSTLREVVIAGCGRFTSGNTQELSRDLGARLHVTY</sequence>
<dbReference type="EMBL" id="MU267632">
    <property type="protein sequence ID" value="KAH7913332.1"/>
    <property type="molecule type" value="Genomic_DNA"/>
</dbReference>
<comment type="caution">
    <text evidence="1">The sequence shown here is derived from an EMBL/GenBank/DDBJ whole genome shotgun (WGS) entry which is preliminary data.</text>
</comment>
<proteinExistence type="predicted"/>
<organism evidence="1 2">
    <name type="scientific">Hygrophoropsis aurantiaca</name>
    <dbReference type="NCBI Taxonomy" id="72124"/>
    <lineage>
        <taxon>Eukaryota</taxon>
        <taxon>Fungi</taxon>
        <taxon>Dikarya</taxon>
        <taxon>Basidiomycota</taxon>
        <taxon>Agaricomycotina</taxon>
        <taxon>Agaricomycetes</taxon>
        <taxon>Agaricomycetidae</taxon>
        <taxon>Boletales</taxon>
        <taxon>Coniophorineae</taxon>
        <taxon>Hygrophoropsidaceae</taxon>
        <taxon>Hygrophoropsis</taxon>
    </lineage>
</organism>
<protein>
    <submittedName>
        <fullName evidence="1">Uncharacterized protein</fullName>
    </submittedName>
</protein>
<name>A0ACB8AJD8_9AGAM</name>
<evidence type="ECO:0000313" key="1">
    <source>
        <dbReference type="EMBL" id="KAH7913332.1"/>
    </source>
</evidence>
<evidence type="ECO:0000313" key="2">
    <source>
        <dbReference type="Proteomes" id="UP000790377"/>
    </source>
</evidence>
<keyword evidence="2" id="KW-1185">Reference proteome</keyword>